<dbReference type="GO" id="GO:0004124">
    <property type="term" value="F:cysteine synthase activity"/>
    <property type="evidence" value="ECO:0007669"/>
    <property type="project" value="TreeGrafter"/>
</dbReference>
<dbReference type="GO" id="GO:0006535">
    <property type="term" value="P:cysteine biosynthetic process from serine"/>
    <property type="evidence" value="ECO:0007669"/>
    <property type="project" value="TreeGrafter"/>
</dbReference>
<keyword evidence="3" id="KW-0808">Transferase</keyword>
<dbReference type="GO" id="GO:0019346">
    <property type="term" value="P:transsulfuration"/>
    <property type="evidence" value="ECO:0007669"/>
    <property type="project" value="InterPro"/>
</dbReference>
<dbReference type="GO" id="GO:0030170">
    <property type="term" value="F:pyridoxal phosphate binding"/>
    <property type="evidence" value="ECO:0007669"/>
    <property type="project" value="InterPro"/>
</dbReference>
<protein>
    <submittedName>
        <fullName evidence="7">Cys/Met metabolism PLP-dependent enzyme-domain-containing protein</fullName>
    </submittedName>
</protein>
<evidence type="ECO:0000313" key="8">
    <source>
        <dbReference type="Proteomes" id="UP001215598"/>
    </source>
</evidence>
<evidence type="ECO:0000313" key="7">
    <source>
        <dbReference type="EMBL" id="KAJ7716607.1"/>
    </source>
</evidence>
<proteinExistence type="inferred from homology"/>
<comment type="similarity">
    <text evidence="2 5">Belongs to the trans-sulfuration enzymes family.</text>
</comment>
<evidence type="ECO:0000256" key="3">
    <source>
        <dbReference type="ARBA" id="ARBA00022679"/>
    </source>
</evidence>
<dbReference type="InterPro" id="IPR015424">
    <property type="entry name" value="PyrdxlP-dep_Trfase"/>
</dbReference>
<dbReference type="EMBL" id="JARKIB010000289">
    <property type="protein sequence ID" value="KAJ7716607.1"/>
    <property type="molecule type" value="Genomic_DNA"/>
</dbReference>
<dbReference type="InterPro" id="IPR015422">
    <property type="entry name" value="PyrdxlP-dep_Trfase_small"/>
</dbReference>
<dbReference type="InterPro" id="IPR015421">
    <property type="entry name" value="PyrdxlP-dep_Trfase_major"/>
</dbReference>
<evidence type="ECO:0000256" key="4">
    <source>
        <dbReference type="ARBA" id="ARBA00022898"/>
    </source>
</evidence>
<evidence type="ECO:0000256" key="6">
    <source>
        <dbReference type="SAM" id="MobiDB-lite"/>
    </source>
</evidence>
<accession>A0AAD7HB04</accession>
<comment type="cofactor">
    <cofactor evidence="1 5">
        <name>pyridoxal 5'-phosphate</name>
        <dbReference type="ChEBI" id="CHEBI:597326"/>
    </cofactor>
</comment>
<dbReference type="Gene3D" id="3.40.640.10">
    <property type="entry name" value="Type I PLP-dependent aspartate aminotransferase-like (Major domain)"/>
    <property type="match status" value="1"/>
</dbReference>
<reference evidence="7" key="1">
    <citation type="submission" date="2023-03" db="EMBL/GenBank/DDBJ databases">
        <title>Massive genome expansion in bonnet fungi (Mycena s.s.) driven by repeated elements and novel gene families across ecological guilds.</title>
        <authorList>
            <consortium name="Lawrence Berkeley National Laboratory"/>
            <person name="Harder C.B."/>
            <person name="Miyauchi S."/>
            <person name="Viragh M."/>
            <person name="Kuo A."/>
            <person name="Thoen E."/>
            <person name="Andreopoulos B."/>
            <person name="Lu D."/>
            <person name="Skrede I."/>
            <person name="Drula E."/>
            <person name="Henrissat B."/>
            <person name="Morin E."/>
            <person name="Kohler A."/>
            <person name="Barry K."/>
            <person name="LaButti K."/>
            <person name="Morin E."/>
            <person name="Salamov A."/>
            <person name="Lipzen A."/>
            <person name="Mereny Z."/>
            <person name="Hegedus B."/>
            <person name="Baldrian P."/>
            <person name="Stursova M."/>
            <person name="Weitz H."/>
            <person name="Taylor A."/>
            <person name="Grigoriev I.V."/>
            <person name="Nagy L.G."/>
            <person name="Martin F."/>
            <person name="Kauserud H."/>
        </authorList>
    </citation>
    <scope>NUCLEOTIDE SEQUENCE</scope>
    <source>
        <strain evidence="7">CBHHK182m</strain>
    </source>
</reference>
<comment type="caution">
    <text evidence="7">The sequence shown here is derived from an EMBL/GenBank/DDBJ whole genome shotgun (WGS) entry which is preliminary data.</text>
</comment>
<evidence type="ECO:0000256" key="2">
    <source>
        <dbReference type="ARBA" id="ARBA00009077"/>
    </source>
</evidence>
<dbReference type="GO" id="GO:0003961">
    <property type="term" value="F:O-acetylhomoserine aminocarboxypropyltransferase activity"/>
    <property type="evidence" value="ECO:0007669"/>
    <property type="project" value="TreeGrafter"/>
</dbReference>
<dbReference type="PANTHER" id="PTHR43797:SF2">
    <property type="entry name" value="HOMOCYSTEINE_CYSTEINE SYNTHASE"/>
    <property type="match status" value="1"/>
</dbReference>
<evidence type="ECO:0000256" key="5">
    <source>
        <dbReference type="RuleBase" id="RU362118"/>
    </source>
</evidence>
<dbReference type="PANTHER" id="PTHR43797">
    <property type="entry name" value="HOMOCYSTEINE/CYSTEINE SYNTHASE"/>
    <property type="match status" value="1"/>
</dbReference>
<dbReference type="GO" id="GO:0071269">
    <property type="term" value="P:L-homocysteine biosynthetic process"/>
    <property type="evidence" value="ECO:0007669"/>
    <property type="project" value="TreeGrafter"/>
</dbReference>
<gene>
    <name evidence="7" type="ORF">B0H16DRAFT_453680</name>
</gene>
<sequence length="263" mass="27503">MTYNQPKVSFRKFGIETRFIDSPHPKAYAAAIDARTRVIFVEVIANSDFSVADVKGLAKANSIISRRGVSRVHGAGGGVSRARVQRGVWAGGICGAGARGDAPRSRPRAKPLRGVPPASGSGNAQSPPGEAVCECSGAGCVPLYRLARRLGLLPRAPHARARETLRPGVFGGVLNFGVKGDSARASKVVDLLKLASNLANLGDAKTLVIHPASTTHQQLLDEAQLASGVKPDLIRVSVGIEAIGDILADFKNALRIAFDEGSS</sequence>
<dbReference type="InterPro" id="IPR006235">
    <property type="entry name" value="OAc-hSer/O-AcSer_sulfhydrylase"/>
</dbReference>
<dbReference type="Gene3D" id="3.90.1150.10">
    <property type="entry name" value="Aspartate Aminotransferase, domain 1"/>
    <property type="match status" value="1"/>
</dbReference>
<keyword evidence="4 5" id="KW-0663">Pyridoxal phosphate</keyword>
<dbReference type="AlphaFoldDB" id="A0AAD7HB04"/>
<evidence type="ECO:0000256" key="1">
    <source>
        <dbReference type="ARBA" id="ARBA00001933"/>
    </source>
</evidence>
<organism evidence="7 8">
    <name type="scientific">Mycena metata</name>
    <dbReference type="NCBI Taxonomy" id="1033252"/>
    <lineage>
        <taxon>Eukaryota</taxon>
        <taxon>Fungi</taxon>
        <taxon>Dikarya</taxon>
        <taxon>Basidiomycota</taxon>
        <taxon>Agaricomycotina</taxon>
        <taxon>Agaricomycetes</taxon>
        <taxon>Agaricomycetidae</taxon>
        <taxon>Agaricales</taxon>
        <taxon>Marasmiineae</taxon>
        <taxon>Mycenaceae</taxon>
        <taxon>Mycena</taxon>
    </lineage>
</organism>
<dbReference type="GO" id="GO:0005737">
    <property type="term" value="C:cytoplasm"/>
    <property type="evidence" value="ECO:0007669"/>
    <property type="project" value="TreeGrafter"/>
</dbReference>
<dbReference type="Pfam" id="PF01053">
    <property type="entry name" value="Cys_Met_Meta_PP"/>
    <property type="match status" value="2"/>
</dbReference>
<dbReference type="SUPFAM" id="SSF53383">
    <property type="entry name" value="PLP-dependent transferases"/>
    <property type="match status" value="1"/>
</dbReference>
<name>A0AAD7HB04_9AGAR</name>
<keyword evidence="8" id="KW-1185">Reference proteome</keyword>
<dbReference type="InterPro" id="IPR000277">
    <property type="entry name" value="Cys/Met-Metab_PyrdxlP-dep_enz"/>
</dbReference>
<dbReference type="Proteomes" id="UP001215598">
    <property type="component" value="Unassembled WGS sequence"/>
</dbReference>
<feature type="region of interest" description="Disordered" evidence="6">
    <location>
        <begin position="97"/>
        <end position="128"/>
    </location>
</feature>